<organism evidence="13 14">
    <name type="scientific">Rhodocollybia butyracea</name>
    <dbReference type="NCBI Taxonomy" id="206335"/>
    <lineage>
        <taxon>Eukaryota</taxon>
        <taxon>Fungi</taxon>
        <taxon>Dikarya</taxon>
        <taxon>Basidiomycota</taxon>
        <taxon>Agaricomycotina</taxon>
        <taxon>Agaricomycetes</taxon>
        <taxon>Agaricomycetidae</taxon>
        <taxon>Agaricales</taxon>
        <taxon>Marasmiineae</taxon>
        <taxon>Omphalotaceae</taxon>
        <taxon>Rhodocollybia</taxon>
    </lineage>
</organism>
<dbReference type="GO" id="GO:0003723">
    <property type="term" value="F:RNA binding"/>
    <property type="evidence" value="ECO:0007669"/>
    <property type="project" value="UniProtKB-UniRule"/>
</dbReference>
<keyword evidence="7" id="KW-0175">Coiled coil</keyword>
<dbReference type="Proteomes" id="UP000772434">
    <property type="component" value="Unassembled WGS sequence"/>
</dbReference>
<evidence type="ECO:0000259" key="12">
    <source>
        <dbReference type="PROSITE" id="PS51327"/>
    </source>
</evidence>
<feature type="domain" description="RNase III" evidence="9">
    <location>
        <begin position="985"/>
        <end position="1186"/>
    </location>
</feature>
<feature type="domain" description="Helicase ATP-binding" evidence="10">
    <location>
        <begin position="25"/>
        <end position="208"/>
    </location>
</feature>
<feature type="domain" description="Dicer dsRNA-binding fold" evidence="12">
    <location>
        <begin position="587"/>
        <end position="698"/>
    </location>
</feature>
<keyword evidence="4" id="KW-0347">Helicase</keyword>
<dbReference type="InterPro" id="IPR038248">
    <property type="entry name" value="Dicer_dimer_sf"/>
</dbReference>
<dbReference type="InterPro" id="IPR005034">
    <property type="entry name" value="Dicer_dimerisation"/>
</dbReference>
<dbReference type="InterPro" id="IPR000999">
    <property type="entry name" value="RNase_III_dom"/>
</dbReference>
<dbReference type="GO" id="GO:0030422">
    <property type="term" value="P:siRNA processing"/>
    <property type="evidence" value="ECO:0007669"/>
    <property type="project" value="TreeGrafter"/>
</dbReference>
<dbReference type="PROSITE" id="PS51194">
    <property type="entry name" value="HELICASE_CTER"/>
    <property type="match status" value="1"/>
</dbReference>
<dbReference type="InterPro" id="IPR036389">
    <property type="entry name" value="RNase_III_sf"/>
</dbReference>
<dbReference type="Pfam" id="PF03368">
    <property type="entry name" value="Dicer_dimer"/>
    <property type="match status" value="1"/>
</dbReference>
<dbReference type="OrthoDB" id="416741at2759"/>
<evidence type="ECO:0000313" key="13">
    <source>
        <dbReference type="EMBL" id="KAF9067218.1"/>
    </source>
</evidence>
<keyword evidence="3" id="KW-0378">Hydrolase</keyword>
<dbReference type="PANTHER" id="PTHR14950">
    <property type="entry name" value="DICER-RELATED"/>
    <property type="match status" value="1"/>
</dbReference>
<dbReference type="SUPFAM" id="SSF69065">
    <property type="entry name" value="RNase III domain-like"/>
    <property type="match status" value="2"/>
</dbReference>
<dbReference type="Pfam" id="PF00636">
    <property type="entry name" value="Ribonuclease_3"/>
    <property type="match status" value="2"/>
</dbReference>
<sequence>MPEPSASNSDAGNASIETRSYQQEMLEESLRRNIIIAMDTGSGKTHVAVLRLKHESERESRKLSWFLAPTVALCNQQYEIIKAALPVSVGLISGKLAPDQWKDAQLWKSVLSTHAVMVSTPQVLLDALRHGYIVLGVDIQLIVFDEAHHAVENDPYNRIMTEFYHTLPPREPGVIHRQNRPMILGLTASPIFGGNVDKAFQMIEKNLDSIIVSPRRHRSELEGFVHRPVFKHVIYNQPDENNPPFSTNLAALTYISSNLDIENDPYIQSLRFDLSKAAIGSPEYLRIDQKLSKTIATEGTFTHKGLRDFQRTATEIMYDLGVWAADWFVWAVLEQAKQAARSDHVMPTWQSREKAYLLDIINNIMCTPVSYLPDDVIDEQSDKVTALIQCLLNEKEDAEKQNETFSGLVFVQRRDVVLALAELLKHHPVTKADFQVAPLLGASDSSHRHAFLDITRKFVKQSQENTLIDFKLGDKNLIISTSVAEEGIDVQACGCVIRWDLPPNMASWAQSRGRARKKRSTFIMMFENGSSIQENVNKWEILEKEMVARYLDPSRNACVGDDGGIDDDDMPPFRVESTGALLTLQSAIPHLNHFCAVMPHRGHFVYQPLYDLDPPDYPIGWHSFNNRPGSNPYTGPWSSTVTLPRVLAQDLRIFRTERIYPTKVSAYRHAAFETYLRLYRKGLLSDNLLPLVDEDEEVEELKKEVEKRTSMVNVSLQMDPWCPDPLTTVEDGSEVWFVSKLTVGNLPSLHMLTRRQAPLWTSSDEVKLHHPSLNTLCVLLEPVCTVEASDERVAEAQEYTRMLFWSINGSRMNWNDLDFVYLFLRPTEDSSSQWDQRRAWLQSLLLARNASVDSQASIKAPALEFGQDFHYPDDIGVVCNGTASSKPYDFVQWRWDSLDEEEEAKVLEQYSRFTDVQIIYPLIEVRPFHPRTNFLLPRPSVPPSPPASLLLLPQYASIPLLSKSETHYAFLLPSVIRALSLHLTVDSLRSNLFTDRSVLSMIPNTLLITAMCAPVSSEPENYQRLETLGDTVLKLVVCVQLLAQYPLWPEGYLTKRKDHAVSNVRLANENMTRKLYSWIIRDRLIGKKWKPLYVSQQAASLKDASPEPETANVKKIESERSMDSGQSTDIVMGSPDSPEQDKDKDGEKKKEKEKKKKKKKNLQQLSTKVLADVVESLIGAAYVHGDLAFGYECAKFFKLNLEHWLPLPERISQVLQRSDATLVSMPEGASLPRQLENVQNIIQYTFIRPLLLLEALTHPSCQDDHGTISYERMEFLGDAVLDMVVTNFLFHAQGKDGRPKNYSPGHIFLRKSAMVNAHILAFVCLRSTTGIKAIMPKAYAANSRGEEEFSTSKTQRYRGEQKIVPEEEQHDVHLFKCLLHSSPRILEDQDLTYHRFLKREPEITQALDSVEGSMFPWAALTRIQAPKFFSDMIESILGAVYLDSGGNLDSVREVMRSLGLYQILERMVLEDVDVLHPVSRLAMWAGKQLPESKVIKYDYKKEKGRISCGILVDDVQLEGSRVDDVYSGKATQEEVRLAAAEAALSLLRLRDVGVSYEQLKKKKVKQTTEKGNLQVEVTAMQL</sequence>
<feature type="compositionally biased region" description="Basic and acidic residues" evidence="8">
    <location>
        <begin position="1112"/>
        <end position="1122"/>
    </location>
</feature>
<keyword evidence="6" id="KW-0694">RNA-binding</keyword>
<evidence type="ECO:0000313" key="14">
    <source>
        <dbReference type="Proteomes" id="UP000772434"/>
    </source>
</evidence>
<dbReference type="Gene3D" id="3.30.160.380">
    <property type="entry name" value="Dicer dimerisation domain"/>
    <property type="match status" value="1"/>
</dbReference>
<evidence type="ECO:0000256" key="2">
    <source>
        <dbReference type="ARBA" id="ARBA00022741"/>
    </source>
</evidence>
<dbReference type="InterPro" id="IPR001650">
    <property type="entry name" value="Helicase_C-like"/>
</dbReference>
<dbReference type="InterPro" id="IPR014001">
    <property type="entry name" value="Helicase_ATP-bd"/>
</dbReference>
<keyword evidence="1" id="KW-0677">Repeat</keyword>
<feature type="compositionally biased region" description="Basic residues" evidence="8">
    <location>
        <begin position="1151"/>
        <end position="1161"/>
    </location>
</feature>
<evidence type="ECO:0000256" key="7">
    <source>
        <dbReference type="SAM" id="Coils"/>
    </source>
</evidence>
<dbReference type="GO" id="GO:0004525">
    <property type="term" value="F:ribonuclease III activity"/>
    <property type="evidence" value="ECO:0007669"/>
    <property type="project" value="InterPro"/>
</dbReference>
<reference evidence="13" key="1">
    <citation type="submission" date="2020-11" db="EMBL/GenBank/DDBJ databases">
        <authorList>
            <consortium name="DOE Joint Genome Institute"/>
            <person name="Ahrendt S."/>
            <person name="Riley R."/>
            <person name="Andreopoulos W."/>
            <person name="Labutti K."/>
            <person name="Pangilinan J."/>
            <person name="Ruiz-Duenas F.J."/>
            <person name="Barrasa J.M."/>
            <person name="Sanchez-Garcia M."/>
            <person name="Camarero S."/>
            <person name="Miyauchi S."/>
            <person name="Serrano A."/>
            <person name="Linde D."/>
            <person name="Babiker R."/>
            <person name="Drula E."/>
            <person name="Ayuso-Fernandez I."/>
            <person name="Pacheco R."/>
            <person name="Padilla G."/>
            <person name="Ferreira P."/>
            <person name="Barriuso J."/>
            <person name="Kellner H."/>
            <person name="Castanera R."/>
            <person name="Alfaro M."/>
            <person name="Ramirez L."/>
            <person name="Pisabarro A.G."/>
            <person name="Kuo A."/>
            <person name="Tritt A."/>
            <person name="Lipzen A."/>
            <person name="He G."/>
            <person name="Yan M."/>
            <person name="Ng V."/>
            <person name="Cullen D."/>
            <person name="Martin F."/>
            <person name="Rosso M.-N."/>
            <person name="Henrissat B."/>
            <person name="Hibbett D."/>
            <person name="Martinez A.T."/>
            <person name="Grigoriev I.V."/>
        </authorList>
    </citation>
    <scope>NUCLEOTIDE SEQUENCE</scope>
    <source>
        <strain evidence="13">AH 40177</strain>
    </source>
</reference>
<feature type="compositionally biased region" description="Basic and acidic residues" evidence="8">
    <location>
        <begin position="1139"/>
        <end position="1150"/>
    </location>
</feature>
<evidence type="ECO:0000259" key="9">
    <source>
        <dbReference type="PROSITE" id="PS50142"/>
    </source>
</evidence>
<keyword evidence="5" id="KW-0067">ATP-binding</keyword>
<dbReference type="Gene3D" id="1.10.1520.10">
    <property type="entry name" value="Ribonuclease III domain"/>
    <property type="match status" value="2"/>
</dbReference>
<dbReference type="Gene3D" id="3.40.50.300">
    <property type="entry name" value="P-loop containing nucleotide triphosphate hydrolases"/>
    <property type="match status" value="2"/>
</dbReference>
<comment type="similarity">
    <text evidence="6">Belongs to the helicase family. Dicer subfamily.</text>
</comment>
<evidence type="ECO:0000259" key="11">
    <source>
        <dbReference type="PROSITE" id="PS51194"/>
    </source>
</evidence>
<feature type="region of interest" description="Disordered" evidence="8">
    <location>
        <begin position="1100"/>
        <end position="1161"/>
    </location>
</feature>
<dbReference type="Pfam" id="PF00270">
    <property type="entry name" value="DEAD"/>
    <property type="match status" value="1"/>
</dbReference>
<dbReference type="InterPro" id="IPR011545">
    <property type="entry name" value="DEAD/DEAH_box_helicase_dom"/>
</dbReference>
<feature type="domain" description="RNase III" evidence="9">
    <location>
        <begin position="1235"/>
        <end position="1445"/>
    </location>
</feature>
<dbReference type="GO" id="GO:0005524">
    <property type="term" value="F:ATP binding"/>
    <property type="evidence" value="ECO:0007669"/>
    <property type="project" value="UniProtKB-KW"/>
</dbReference>
<dbReference type="GO" id="GO:0005634">
    <property type="term" value="C:nucleus"/>
    <property type="evidence" value="ECO:0007669"/>
    <property type="project" value="TreeGrafter"/>
</dbReference>
<dbReference type="SMART" id="SM00487">
    <property type="entry name" value="DEXDc"/>
    <property type="match status" value="1"/>
</dbReference>
<evidence type="ECO:0008006" key="15">
    <source>
        <dbReference type="Google" id="ProtNLM"/>
    </source>
</evidence>
<dbReference type="PROSITE" id="PS51327">
    <property type="entry name" value="DICER_DSRBF"/>
    <property type="match status" value="1"/>
</dbReference>
<dbReference type="InterPro" id="IPR027417">
    <property type="entry name" value="P-loop_NTPase"/>
</dbReference>
<evidence type="ECO:0000256" key="4">
    <source>
        <dbReference type="ARBA" id="ARBA00022806"/>
    </source>
</evidence>
<feature type="coiled-coil region" evidence="7">
    <location>
        <begin position="381"/>
        <end position="408"/>
    </location>
</feature>
<dbReference type="GO" id="GO:0004386">
    <property type="term" value="F:helicase activity"/>
    <property type="evidence" value="ECO:0007669"/>
    <property type="project" value="UniProtKB-KW"/>
</dbReference>
<evidence type="ECO:0000256" key="6">
    <source>
        <dbReference type="PROSITE-ProRule" id="PRU00657"/>
    </source>
</evidence>
<evidence type="ECO:0000256" key="5">
    <source>
        <dbReference type="ARBA" id="ARBA00022840"/>
    </source>
</evidence>
<dbReference type="SUPFAM" id="SSF52540">
    <property type="entry name" value="P-loop containing nucleoside triphosphate hydrolases"/>
    <property type="match status" value="1"/>
</dbReference>
<keyword evidence="14" id="KW-1185">Reference proteome</keyword>
<dbReference type="PROSITE" id="PS00517">
    <property type="entry name" value="RNASE_3_1"/>
    <property type="match status" value="1"/>
</dbReference>
<gene>
    <name evidence="13" type="ORF">BDP27DRAFT_1329174</name>
</gene>
<evidence type="ECO:0000259" key="10">
    <source>
        <dbReference type="PROSITE" id="PS51192"/>
    </source>
</evidence>
<dbReference type="EMBL" id="JADNRY010000076">
    <property type="protein sequence ID" value="KAF9067218.1"/>
    <property type="molecule type" value="Genomic_DNA"/>
</dbReference>
<dbReference type="CDD" id="cd18034">
    <property type="entry name" value="DEXHc_dicer"/>
    <property type="match status" value="1"/>
</dbReference>
<proteinExistence type="inferred from homology"/>
<keyword evidence="2" id="KW-0547">Nucleotide-binding</keyword>
<dbReference type="PROSITE" id="PS51192">
    <property type="entry name" value="HELICASE_ATP_BIND_1"/>
    <property type="match status" value="1"/>
</dbReference>
<dbReference type="Pfam" id="PF00271">
    <property type="entry name" value="Helicase_C"/>
    <property type="match status" value="1"/>
</dbReference>
<dbReference type="CDD" id="cd00593">
    <property type="entry name" value="RIBOc"/>
    <property type="match status" value="2"/>
</dbReference>
<accession>A0A9P5U6U8</accession>
<evidence type="ECO:0000256" key="1">
    <source>
        <dbReference type="ARBA" id="ARBA00022737"/>
    </source>
</evidence>
<dbReference type="SMART" id="SM00490">
    <property type="entry name" value="HELICc"/>
    <property type="match status" value="1"/>
</dbReference>
<dbReference type="GO" id="GO:0005737">
    <property type="term" value="C:cytoplasm"/>
    <property type="evidence" value="ECO:0007669"/>
    <property type="project" value="TreeGrafter"/>
</dbReference>
<name>A0A9P5U6U8_9AGAR</name>
<evidence type="ECO:0000256" key="3">
    <source>
        <dbReference type="ARBA" id="ARBA00022801"/>
    </source>
</evidence>
<comment type="caution">
    <text evidence="13">The sequence shown here is derived from an EMBL/GenBank/DDBJ whole genome shotgun (WGS) entry which is preliminary data.</text>
</comment>
<protein>
    <recommendedName>
        <fullName evidence="15">P-loop containing nucleoside triphosphate hydrolase protein</fullName>
    </recommendedName>
</protein>
<dbReference type="PANTHER" id="PTHR14950:SF37">
    <property type="entry name" value="ENDORIBONUCLEASE DICER"/>
    <property type="match status" value="1"/>
</dbReference>
<feature type="domain" description="Helicase C-terminal" evidence="11">
    <location>
        <begin position="386"/>
        <end position="560"/>
    </location>
</feature>
<evidence type="ECO:0000256" key="8">
    <source>
        <dbReference type="SAM" id="MobiDB-lite"/>
    </source>
</evidence>
<dbReference type="PROSITE" id="PS50142">
    <property type="entry name" value="RNASE_3_2"/>
    <property type="match status" value="2"/>
</dbReference>
<dbReference type="SMART" id="SM00535">
    <property type="entry name" value="RIBOc"/>
    <property type="match status" value="2"/>
</dbReference>